<dbReference type="EMBL" id="JACIFP010000001">
    <property type="protein sequence ID" value="MBB4137717.1"/>
    <property type="molecule type" value="Genomic_DNA"/>
</dbReference>
<evidence type="ECO:0000256" key="3">
    <source>
        <dbReference type="ARBA" id="ARBA00022723"/>
    </source>
</evidence>
<evidence type="ECO:0000259" key="9">
    <source>
        <dbReference type="PROSITE" id="PS51379"/>
    </source>
</evidence>
<dbReference type="CDD" id="cd04410">
    <property type="entry name" value="DMSOR_beta-like"/>
    <property type="match status" value="1"/>
</dbReference>
<dbReference type="Gene3D" id="3.40.50.720">
    <property type="entry name" value="NAD(P)-binding Rossmann-like Domain"/>
    <property type="match status" value="1"/>
</dbReference>
<dbReference type="GO" id="GO:0046872">
    <property type="term" value="F:metal ion binding"/>
    <property type="evidence" value="ECO:0007669"/>
    <property type="project" value="UniProtKB-KW"/>
</dbReference>
<dbReference type="PROSITE" id="PS00198">
    <property type="entry name" value="4FE4S_FER_1"/>
    <property type="match status" value="1"/>
</dbReference>
<evidence type="ECO:0000256" key="1">
    <source>
        <dbReference type="ARBA" id="ARBA00001974"/>
    </source>
</evidence>
<evidence type="ECO:0000256" key="8">
    <source>
        <dbReference type="ARBA" id="ARBA00023014"/>
    </source>
</evidence>
<dbReference type="SUPFAM" id="SSF54862">
    <property type="entry name" value="4Fe-4S ferredoxins"/>
    <property type="match status" value="1"/>
</dbReference>
<evidence type="ECO:0000313" key="10">
    <source>
        <dbReference type="EMBL" id="MBB4137717.1"/>
    </source>
</evidence>
<dbReference type="GO" id="GO:0004324">
    <property type="term" value="F:ferredoxin-NADP+ reductase activity"/>
    <property type="evidence" value="ECO:0007669"/>
    <property type="project" value="UniProtKB-EC"/>
</dbReference>
<sequence>MVHVITASCCSDAGCVSVCPVDCIHPTPDEPGFGTSEILHIDPQTCIDCGACADACPVDAIFPAERLGTADRVFVDLNADYYRDRPDAGANPPQVVYPDIPRLPDGLRVAIVGTGPAGGYALTTLIGRTDAQITVIDRLPTPGGLVRAGVAPDHPGTKGVLRTFDLAYRDPRVDLIGGLAIGDGPGAVSHPELAAHFDAVFYAVGAPAARSLGIPGEDLPGSTSAGDLVAWYNAVPGAVGAPPAADCGRTVIVGTGNVALDIARILVSSPETLAATDIADRAVDLLRRQDVREVVLLGRRGPADAAYSDAEYRALQALPDVDLIVCDDAATIAELGLDRPPAPGRRRIVFLFGSVPTEIVADGSGRAGAVDVTTGSISHRIRADLVVRSVGYRGVAVPGLPFDDVAGVIPTVDGRVTGADGAPVPGLYAVGWAARGARGGIGANKAHAVAAVESFVADAAAGSLPRSAATREYFTALVRRRAPDVVDYRGAAVIDRIERARGRIAGRPRIKFTDVREMSDAARSQPHLKFGR</sequence>
<keyword evidence="11" id="KW-1185">Reference proteome</keyword>
<comment type="caution">
    <text evidence="10">The sequence shown here is derived from an EMBL/GenBank/DDBJ whole genome shotgun (WGS) entry which is preliminary data.</text>
</comment>
<dbReference type="Proteomes" id="UP000551501">
    <property type="component" value="Unassembled WGS sequence"/>
</dbReference>
<keyword evidence="4" id="KW-0274">FAD</keyword>
<proteinExistence type="predicted"/>
<protein>
    <submittedName>
        <fullName evidence="10">Ferredoxin--NADP+ reductase</fullName>
        <ecNumber evidence="10">1.18.1.2</ecNumber>
    </submittedName>
</protein>
<dbReference type="Gene3D" id="3.30.70.20">
    <property type="match status" value="1"/>
</dbReference>
<accession>A0A840FE49</accession>
<keyword evidence="6 10" id="KW-0560">Oxidoreductase</keyword>
<reference evidence="10 11" key="1">
    <citation type="submission" date="2020-08" db="EMBL/GenBank/DDBJ databases">
        <title>Sequencing the genomes of 1000 actinobacteria strains.</title>
        <authorList>
            <person name="Klenk H.-P."/>
        </authorList>
    </citation>
    <scope>NUCLEOTIDE SEQUENCE [LARGE SCALE GENOMIC DNA]</scope>
    <source>
        <strain evidence="10 11">DSM 45298</strain>
    </source>
</reference>
<dbReference type="EC" id="1.18.1.2" evidence="10"/>
<dbReference type="InterPro" id="IPR036188">
    <property type="entry name" value="FAD/NAD-bd_sf"/>
</dbReference>
<dbReference type="InterPro" id="IPR017896">
    <property type="entry name" value="4Fe4S_Fe-S-bd"/>
</dbReference>
<gene>
    <name evidence="10" type="ORF">BKA16_004269</name>
</gene>
<dbReference type="InterPro" id="IPR055275">
    <property type="entry name" value="Ferredox_Rdtase"/>
</dbReference>
<dbReference type="Gene3D" id="3.50.50.60">
    <property type="entry name" value="FAD/NAD(P)-binding domain"/>
    <property type="match status" value="1"/>
</dbReference>
<organism evidence="10 11">
    <name type="scientific">Gordonia humi</name>
    <dbReference type="NCBI Taxonomy" id="686429"/>
    <lineage>
        <taxon>Bacteria</taxon>
        <taxon>Bacillati</taxon>
        <taxon>Actinomycetota</taxon>
        <taxon>Actinomycetes</taxon>
        <taxon>Mycobacteriales</taxon>
        <taxon>Gordoniaceae</taxon>
        <taxon>Gordonia</taxon>
    </lineage>
</organism>
<feature type="domain" description="4Fe-4S ferredoxin-type" evidence="9">
    <location>
        <begin position="1"/>
        <end position="29"/>
    </location>
</feature>
<evidence type="ECO:0000256" key="6">
    <source>
        <dbReference type="ARBA" id="ARBA00023002"/>
    </source>
</evidence>
<dbReference type="PANTHER" id="PTHR48467:SF1">
    <property type="entry name" value="GLUTAMATE SYNTHASE 1 [NADH], CHLOROPLASTIC-LIKE"/>
    <property type="match status" value="1"/>
</dbReference>
<comment type="cofactor">
    <cofactor evidence="1">
        <name>FAD</name>
        <dbReference type="ChEBI" id="CHEBI:57692"/>
    </cofactor>
</comment>
<name>A0A840FE49_9ACTN</name>
<keyword evidence="5" id="KW-0521">NADP</keyword>
<dbReference type="SUPFAM" id="SSF51971">
    <property type="entry name" value="Nucleotide-binding domain"/>
    <property type="match status" value="1"/>
</dbReference>
<dbReference type="AlphaFoldDB" id="A0A840FE49"/>
<dbReference type="PROSITE" id="PS51379">
    <property type="entry name" value="4FE4S_FER_2"/>
    <property type="match status" value="2"/>
</dbReference>
<evidence type="ECO:0000256" key="2">
    <source>
        <dbReference type="ARBA" id="ARBA00022630"/>
    </source>
</evidence>
<dbReference type="PRINTS" id="PR00419">
    <property type="entry name" value="ADXRDTASE"/>
</dbReference>
<dbReference type="PANTHER" id="PTHR48467">
    <property type="entry name" value="GLUTAMATE SYNTHASE 1 [NADH], CHLOROPLASTIC-LIKE"/>
    <property type="match status" value="1"/>
</dbReference>
<keyword evidence="8" id="KW-0411">Iron-sulfur</keyword>
<evidence type="ECO:0000256" key="5">
    <source>
        <dbReference type="ARBA" id="ARBA00022857"/>
    </source>
</evidence>
<keyword evidence="3" id="KW-0479">Metal-binding</keyword>
<dbReference type="Pfam" id="PF00037">
    <property type="entry name" value="Fer4"/>
    <property type="match status" value="1"/>
</dbReference>
<keyword evidence="7" id="KW-0408">Iron</keyword>
<evidence type="ECO:0000256" key="7">
    <source>
        <dbReference type="ARBA" id="ARBA00023004"/>
    </source>
</evidence>
<keyword evidence="2" id="KW-0285">Flavoprotein</keyword>
<feature type="domain" description="4Fe-4S ferredoxin-type" evidence="9">
    <location>
        <begin position="37"/>
        <end position="66"/>
    </location>
</feature>
<evidence type="ECO:0000313" key="11">
    <source>
        <dbReference type="Proteomes" id="UP000551501"/>
    </source>
</evidence>
<dbReference type="InterPro" id="IPR017900">
    <property type="entry name" value="4Fe4S_Fe_S_CS"/>
</dbReference>
<dbReference type="RefSeq" id="WP_183372542.1">
    <property type="nucleotide sequence ID" value="NZ_BAABHL010000001.1"/>
</dbReference>
<evidence type="ECO:0000256" key="4">
    <source>
        <dbReference type="ARBA" id="ARBA00022827"/>
    </source>
</evidence>
<dbReference type="GO" id="GO:0051536">
    <property type="term" value="F:iron-sulfur cluster binding"/>
    <property type="evidence" value="ECO:0007669"/>
    <property type="project" value="UniProtKB-KW"/>
</dbReference>